<dbReference type="Gene3D" id="1.10.287.950">
    <property type="entry name" value="Methyl-accepting chemotaxis protein"/>
    <property type="match status" value="1"/>
</dbReference>
<dbReference type="Proteomes" id="UP001552502">
    <property type="component" value="Unassembled WGS sequence"/>
</dbReference>
<evidence type="ECO:0000313" key="3">
    <source>
        <dbReference type="Proteomes" id="UP001552502"/>
    </source>
</evidence>
<gene>
    <name evidence="2" type="ORF">MRBLBA1_006224</name>
</gene>
<evidence type="ECO:0000256" key="1">
    <source>
        <dbReference type="SAM" id="Phobius"/>
    </source>
</evidence>
<protein>
    <recommendedName>
        <fullName evidence="4">Methyl-accepting chemotaxis protein</fullName>
    </recommendedName>
</protein>
<dbReference type="EMBL" id="JBEGIE010000121">
    <property type="protein sequence ID" value="MEV4915167.1"/>
    <property type="molecule type" value="Genomic_DNA"/>
</dbReference>
<feature type="transmembrane region" description="Helical" evidence="1">
    <location>
        <begin position="51"/>
        <end position="75"/>
    </location>
</feature>
<keyword evidence="1" id="KW-0812">Transmembrane</keyword>
<dbReference type="SUPFAM" id="SSF58104">
    <property type="entry name" value="Methyl-accepting chemotaxis protein (MCP) signaling domain"/>
    <property type="match status" value="1"/>
</dbReference>
<dbReference type="RefSeq" id="WP_199638853.1">
    <property type="nucleotide sequence ID" value="NZ_JBEGIE010000121.1"/>
</dbReference>
<evidence type="ECO:0008006" key="4">
    <source>
        <dbReference type="Google" id="ProtNLM"/>
    </source>
</evidence>
<keyword evidence="1" id="KW-0472">Membrane</keyword>
<organism evidence="2 3">
    <name type="scientific">Bacillus proteolyticus</name>
    <dbReference type="NCBI Taxonomy" id="2026192"/>
    <lineage>
        <taxon>Bacteria</taxon>
        <taxon>Bacillati</taxon>
        <taxon>Bacillota</taxon>
        <taxon>Bacilli</taxon>
        <taxon>Bacillales</taxon>
        <taxon>Bacillaceae</taxon>
        <taxon>Bacillus</taxon>
        <taxon>Bacillus cereus group</taxon>
    </lineage>
</organism>
<evidence type="ECO:0000313" key="2">
    <source>
        <dbReference type="EMBL" id="MEV4915167.1"/>
    </source>
</evidence>
<proteinExistence type="predicted"/>
<comment type="caution">
    <text evidence="2">The sequence shown here is derived from an EMBL/GenBank/DDBJ whole genome shotgun (WGS) entry which is preliminary data.</text>
</comment>
<keyword evidence="3" id="KW-1185">Reference proteome</keyword>
<accession>A0ABV3ILA7</accession>
<reference evidence="2 3" key="1">
    <citation type="journal article" date="2023" name="Proc. Natl. Acad. Sci. U.S.A.">
        <title>Bacterial tolerance to host-exuded specialized metabolites structures the maize root microbiome.</title>
        <authorList>
            <person name="Thoenen L."/>
            <person name="Giroud C."/>
            <person name="Kreuzer M."/>
            <person name="Waelchli J."/>
            <person name="Gfeller V."/>
            <person name="Deslandes-Herold G."/>
            <person name="Mateo P."/>
            <person name="Robert C.A.M."/>
            <person name="Ahrens C.H."/>
            <person name="Rubio-Somoza I."/>
            <person name="Bruggmann R."/>
            <person name="Erb M."/>
            <person name="Schlaeppi K."/>
        </authorList>
    </citation>
    <scope>NUCLEOTIDE SEQUENCE [LARGE SCALE GENOMIC DNA]</scope>
    <source>
        <strain evidence="2 3">LBA1-1-1.1</strain>
    </source>
</reference>
<feature type="transmembrane region" description="Helical" evidence="1">
    <location>
        <begin position="12"/>
        <end position="39"/>
    </location>
</feature>
<keyword evidence="1" id="KW-1133">Transmembrane helix</keyword>
<sequence length="182" mass="20674">MEKERKTFSYGLRIQLMLFTTVLAFITYSTSIFFIYVMYDYFQIYVSLTVYNIIFMLLGVVWSGILAYGAAIFLIKPLQKLEEAARKATELILQEMSSSIMEVADATKQTSSYMNEQVNQIHQTGSQTKAVAAIAEETSAGSQEVARVTLQQSKNMVVIDQLLKDLEKQEADLKQTIEQFSM</sequence>
<name>A0ABV3ILA7_9BACI</name>